<evidence type="ECO:0000256" key="1">
    <source>
        <dbReference type="SAM" id="MobiDB-lite"/>
    </source>
</evidence>
<feature type="region of interest" description="Disordered" evidence="1">
    <location>
        <begin position="77"/>
        <end position="102"/>
    </location>
</feature>
<dbReference type="AlphaFoldDB" id="A0A8H9L0H2"/>
<evidence type="ECO:0000313" key="4">
    <source>
        <dbReference type="Proteomes" id="UP000655589"/>
    </source>
</evidence>
<reference evidence="3" key="2">
    <citation type="submission" date="2020-09" db="EMBL/GenBank/DDBJ databases">
        <authorList>
            <person name="Sun Q."/>
            <person name="Ohkuma M."/>
        </authorList>
    </citation>
    <scope>NUCLEOTIDE SEQUENCE</scope>
    <source>
        <strain evidence="3">JCM 3051</strain>
    </source>
</reference>
<evidence type="ECO:0000313" key="3">
    <source>
        <dbReference type="EMBL" id="GGM11114.1"/>
    </source>
</evidence>
<gene>
    <name evidence="3" type="ORF">GCM10010102_03710</name>
</gene>
<dbReference type="RefSeq" id="WP_171106081.1">
    <property type="nucleotide sequence ID" value="NZ_BMPT01000001.1"/>
</dbReference>
<accession>A0A8H9L0H2</accession>
<keyword evidence="4" id="KW-1185">Reference proteome</keyword>
<name>A0A8H9L0H2_9MICO</name>
<dbReference type="Gene3D" id="3.30.10.20">
    <property type="match status" value="1"/>
</dbReference>
<comment type="caution">
    <text evidence="3">The sequence shown here is derived from an EMBL/GenBank/DDBJ whole genome shotgun (WGS) entry which is preliminary data.</text>
</comment>
<organism evidence="3 4">
    <name type="scientific">Promicromonospora citrea</name>
    <dbReference type="NCBI Taxonomy" id="43677"/>
    <lineage>
        <taxon>Bacteria</taxon>
        <taxon>Bacillati</taxon>
        <taxon>Actinomycetota</taxon>
        <taxon>Actinomycetes</taxon>
        <taxon>Micrococcales</taxon>
        <taxon>Promicromonosporaceae</taxon>
        <taxon>Promicromonospora</taxon>
    </lineage>
</organism>
<protein>
    <recommendedName>
        <fullName evidence="2">PASTA domain-containing protein</fullName>
    </recommendedName>
</protein>
<feature type="compositionally biased region" description="Pro residues" evidence="1">
    <location>
        <begin position="82"/>
        <end position="91"/>
    </location>
</feature>
<evidence type="ECO:0000259" key="2">
    <source>
        <dbReference type="PROSITE" id="PS51178"/>
    </source>
</evidence>
<dbReference type="EMBL" id="BMPT01000001">
    <property type="protein sequence ID" value="GGM11114.1"/>
    <property type="molecule type" value="Genomic_DNA"/>
</dbReference>
<dbReference type="InterPro" id="IPR005543">
    <property type="entry name" value="PASTA_dom"/>
</dbReference>
<dbReference type="Proteomes" id="UP000655589">
    <property type="component" value="Unassembled WGS sequence"/>
</dbReference>
<dbReference type="PROSITE" id="PS51178">
    <property type="entry name" value="PASTA"/>
    <property type="match status" value="1"/>
</dbReference>
<proteinExistence type="predicted"/>
<dbReference type="CDD" id="cd06577">
    <property type="entry name" value="PASTA_pknB"/>
    <property type="match status" value="1"/>
</dbReference>
<dbReference type="Pfam" id="PF03793">
    <property type="entry name" value="PASTA"/>
    <property type="match status" value="1"/>
</dbReference>
<reference evidence="3" key="1">
    <citation type="journal article" date="2014" name="Int. J. Syst. Evol. Microbiol.">
        <title>Complete genome sequence of Corynebacterium casei LMG S-19264T (=DSM 44701T), isolated from a smear-ripened cheese.</title>
        <authorList>
            <consortium name="US DOE Joint Genome Institute (JGI-PGF)"/>
            <person name="Walter F."/>
            <person name="Albersmeier A."/>
            <person name="Kalinowski J."/>
            <person name="Ruckert C."/>
        </authorList>
    </citation>
    <scope>NUCLEOTIDE SEQUENCE</scope>
    <source>
        <strain evidence="3">JCM 3051</strain>
    </source>
</reference>
<sequence>MSPDEQFAADLRDQVTRVAPTIAVDVTRVVPAARRRRVARAGGLTLAVALAAGGGTWAATGLTPRDTALPGGAATVVVSSPSPTPSGPPATSPEGDRLVDEPGNPVDGAVVPPADWRDASYLHVVVRASGGKEGEDGPDTPLRIERWYGDGVSFEHTASGPVPANLGPYLGMEGEQPISLTWAEVAALPTEPAALHDALVGTYESTGVAQDAALLAAGRLLTDTPAPPDVRAAAWELLTSSPRVEVTAGVEDSEGREGTAATYVLFDRTTTLVYDEAGNRPLQLESAIGKMHSVDVYLTNELAQLPEAVADAVPTVPDLVAGTVDDAAVACAREELTCLAVDVPSDTVPPGAVVATEPAAGALVDRGSVVTLHVSTGP</sequence>
<dbReference type="SMART" id="SM00740">
    <property type="entry name" value="PASTA"/>
    <property type="match status" value="1"/>
</dbReference>
<feature type="domain" description="PASTA" evidence="2">
    <location>
        <begin position="312"/>
        <end position="376"/>
    </location>
</feature>